<gene>
    <name evidence="4" type="ORF">D0Y65_054357</name>
    <name evidence="3" type="ORF">glysoja_031719</name>
</gene>
<evidence type="ECO:0000256" key="1">
    <source>
        <dbReference type="SAM" id="SignalP"/>
    </source>
</evidence>
<feature type="domain" description="Pectinesterase inhibitor" evidence="2">
    <location>
        <begin position="38"/>
        <end position="181"/>
    </location>
</feature>
<dbReference type="PANTHER" id="PTHR31890:SF24">
    <property type="entry name" value="PLANT INVERTASE_PECTIN METHYLESTERASE INHIBITOR PROTEIN"/>
    <property type="match status" value="1"/>
</dbReference>
<dbReference type="SUPFAM" id="SSF101148">
    <property type="entry name" value="Plant invertase/pectin methylesterase inhibitor"/>
    <property type="match status" value="1"/>
</dbReference>
<keyword evidence="1" id="KW-0732">Signal</keyword>
<reference evidence="3" key="1">
    <citation type="submission" date="2014-07" db="EMBL/GenBank/DDBJ databases">
        <title>Identification of a novel salt tolerance gene in wild soybean by whole-genome sequencing.</title>
        <authorList>
            <person name="Lam H.-M."/>
            <person name="Qi X."/>
            <person name="Li M.-W."/>
            <person name="Liu X."/>
            <person name="Xie M."/>
            <person name="Ni M."/>
            <person name="Xu X."/>
        </authorList>
    </citation>
    <scope>NUCLEOTIDE SEQUENCE [LARGE SCALE GENOMIC DNA]</scope>
    <source>
        <tissue evidence="3">Root</tissue>
    </source>
</reference>
<dbReference type="Gene3D" id="1.20.140.40">
    <property type="entry name" value="Invertase/pectin methylesterase inhibitor family protein"/>
    <property type="match status" value="1"/>
</dbReference>
<name>A0A0B2SI65_GLYSO</name>
<proteinExistence type="predicted"/>
<dbReference type="GO" id="GO:0004857">
    <property type="term" value="F:enzyme inhibitor activity"/>
    <property type="evidence" value="ECO:0007669"/>
    <property type="project" value="InterPro"/>
</dbReference>
<dbReference type="Proteomes" id="UP000289340">
    <property type="component" value="Chromosome 20"/>
</dbReference>
<evidence type="ECO:0000313" key="4">
    <source>
        <dbReference type="EMBL" id="RZB44310.1"/>
    </source>
</evidence>
<evidence type="ECO:0000313" key="3">
    <source>
        <dbReference type="EMBL" id="KHN46401.1"/>
    </source>
</evidence>
<evidence type="ECO:0000259" key="2">
    <source>
        <dbReference type="SMART" id="SM00856"/>
    </source>
</evidence>
<dbReference type="InterPro" id="IPR006501">
    <property type="entry name" value="Pectinesterase_inhib_dom"/>
</dbReference>
<dbReference type="InterPro" id="IPR035513">
    <property type="entry name" value="Invertase/methylesterase_inhib"/>
</dbReference>
<protein>
    <recommendedName>
        <fullName evidence="2">Pectinesterase inhibitor domain-containing protein</fullName>
    </recommendedName>
</protein>
<dbReference type="Proteomes" id="UP000053555">
    <property type="component" value="Unassembled WGS sequence"/>
</dbReference>
<feature type="signal peptide" evidence="1">
    <location>
        <begin position="1"/>
        <end position="21"/>
    </location>
</feature>
<reference evidence="4 5" key="2">
    <citation type="submission" date="2018-09" db="EMBL/GenBank/DDBJ databases">
        <title>A high-quality reference genome of wild soybean provides a powerful tool to mine soybean genomes.</title>
        <authorList>
            <person name="Xie M."/>
            <person name="Chung C.Y.L."/>
            <person name="Li M.-W."/>
            <person name="Wong F.-L."/>
            <person name="Chan T.-F."/>
            <person name="Lam H.-M."/>
        </authorList>
    </citation>
    <scope>NUCLEOTIDE SEQUENCE [LARGE SCALE GENOMIC DNA]</scope>
    <source>
        <strain evidence="5">cv. W05</strain>
        <tissue evidence="4">Hypocotyl of etiolated seedlings</tissue>
    </source>
</reference>
<dbReference type="InterPro" id="IPR034088">
    <property type="entry name" value="Pla_a_1-like"/>
</dbReference>
<dbReference type="Gramene" id="XM_028364723.1">
    <property type="protein sequence ID" value="XP_028220524.1"/>
    <property type="gene ID" value="LOC114402228"/>
</dbReference>
<feature type="chain" id="PRO_5040562982" description="Pectinesterase inhibitor domain-containing protein" evidence="1">
    <location>
        <begin position="22"/>
        <end position="188"/>
    </location>
</feature>
<sequence>MNASALCSLMLTLCLILISYSLLLANAKANGDHCLLGNSQQMIDQICNQTSQNENECLKILKADPKIVQAKDYFEISKAILKLATKKAKEGQHFLKGLAHKTGSAAIALCANQWYPYTVGSFGSALGELKESPDTANYDAKVAGDGPVYCDEAIAKAHIVNPAISALNHKTSLLSFIAFLATNCLSEE</sequence>
<organism evidence="3">
    <name type="scientific">Glycine soja</name>
    <name type="common">Wild soybean</name>
    <dbReference type="NCBI Taxonomy" id="3848"/>
    <lineage>
        <taxon>Eukaryota</taxon>
        <taxon>Viridiplantae</taxon>
        <taxon>Streptophyta</taxon>
        <taxon>Embryophyta</taxon>
        <taxon>Tracheophyta</taxon>
        <taxon>Spermatophyta</taxon>
        <taxon>Magnoliopsida</taxon>
        <taxon>eudicotyledons</taxon>
        <taxon>Gunneridae</taxon>
        <taxon>Pentapetalae</taxon>
        <taxon>rosids</taxon>
        <taxon>fabids</taxon>
        <taxon>Fabales</taxon>
        <taxon>Fabaceae</taxon>
        <taxon>Papilionoideae</taxon>
        <taxon>50 kb inversion clade</taxon>
        <taxon>NPAAA clade</taxon>
        <taxon>indigoferoid/millettioid clade</taxon>
        <taxon>Phaseoleae</taxon>
        <taxon>Glycine</taxon>
        <taxon>Glycine subgen. Soja</taxon>
    </lineage>
</organism>
<dbReference type="SMART" id="SM00856">
    <property type="entry name" value="PMEI"/>
    <property type="match status" value="1"/>
</dbReference>
<dbReference type="EMBL" id="QZWG01000020">
    <property type="protein sequence ID" value="RZB44310.1"/>
    <property type="molecule type" value="Genomic_DNA"/>
</dbReference>
<dbReference type="PANTHER" id="PTHR31890">
    <property type="entry name" value="PLANT INVERTASE/PECTIN METHYLESTERASE INHIBITOR SUPERFAMILY PROTEIN"/>
    <property type="match status" value="1"/>
</dbReference>
<keyword evidence="5" id="KW-1185">Reference proteome</keyword>
<dbReference type="NCBIfam" id="TIGR01614">
    <property type="entry name" value="PME_inhib"/>
    <property type="match status" value="1"/>
</dbReference>
<dbReference type="SMR" id="A0A0B2SI65"/>
<dbReference type="CDD" id="cd15795">
    <property type="entry name" value="PMEI-Pla_a_1_like"/>
    <property type="match status" value="1"/>
</dbReference>
<evidence type="ECO:0000313" key="5">
    <source>
        <dbReference type="Proteomes" id="UP000289340"/>
    </source>
</evidence>
<dbReference type="EMBL" id="KN641209">
    <property type="protein sequence ID" value="KHN46401.1"/>
    <property type="molecule type" value="Genomic_DNA"/>
</dbReference>
<accession>A0A0B2SI65</accession>
<dbReference type="AlphaFoldDB" id="A0A0B2SI65"/>